<dbReference type="OrthoDB" id="9804088at2"/>
<dbReference type="NCBIfam" id="TIGR00465">
    <property type="entry name" value="ilvC"/>
    <property type="match status" value="1"/>
</dbReference>
<dbReference type="RefSeq" id="WP_091791764.1">
    <property type="nucleotide sequence ID" value="NZ_FNAF01000005.1"/>
</dbReference>
<sequence length="332" mass="36053">MEKYYDKDCNLAALQEKTVAVIGYGSQGHAHALNLHDSGVPVLVGLAPQSKSRAKAEAAGLTVADVPEAVKQADVVMVLVPDEVMADLYEKEIAPYLQDGMLLMFAHGFNIHYEFIQPAAGLDVAMVAPKGPGHKVRSQYLEGCGVPSLIAVYQNATGQAKSLALAYASAIGAGRAGILETSFKEETETDLFGEQAVLCGGVTELMKVGFETLVEAGYEPEMAYFECIHEMKLIVDLIIEGGFARMRHSISNTAEYGDYISGEKVITDSARQAMQDILKDIQNGRFASDFMTEFSAGRKARFLASRRQAADHQLEAVGQDLRSMMSWLQEEA</sequence>
<keyword evidence="5 9" id="KW-0479">Metal-binding</keyword>
<evidence type="ECO:0000259" key="11">
    <source>
        <dbReference type="PROSITE" id="PS51850"/>
    </source>
</evidence>
<dbReference type="Gene3D" id="3.40.50.720">
    <property type="entry name" value="NAD(P)-binding Rossmann-like Domain"/>
    <property type="match status" value="1"/>
</dbReference>
<organism evidence="13 14">
    <name type="scientific">Peptococcus niger</name>
    <dbReference type="NCBI Taxonomy" id="2741"/>
    <lineage>
        <taxon>Bacteria</taxon>
        <taxon>Bacillati</taxon>
        <taxon>Bacillota</taxon>
        <taxon>Clostridia</taxon>
        <taxon>Eubacteriales</taxon>
        <taxon>Peptococcaceae</taxon>
        <taxon>Peptococcus</taxon>
    </lineage>
</organism>
<feature type="active site" evidence="9">
    <location>
        <position position="107"/>
    </location>
</feature>
<keyword evidence="9" id="KW-0521">NADP</keyword>
<evidence type="ECO:0000313" key="14">
    <source>
        <dbReference type="Proteomes" id="UP000198995"/>
    </source>
</evidence>
<keyword evidence="4 9" id="KW-0028">Amino-acid biosynthesis</keyword>
<protein>
    <recommendedName>
        <fullName evidence="9">Ketol-acid reductoisomerase (NADP(+))</fullName>
        <shortName evidence="9">KARI</shortName>
        <ecNumber evidence="9">1.1.1.86</ecNumber>
    </recommendedName>
    <alternativeName>
        <fullName evidence="9">Acetohydroxy-acid isomeroreductase</fullName>
        <shortName evidence="9">AHIR</shortName>
    </alternativeName>
    <alternativeName>
        <fullName evidence="9">Alpha-keto-beta-hydroxylacyl reductoisomerase</fullName>
    </alternativeName>
</protein>
<comment type="catalytic activity">
    <reaction evidence="9">
        <text>(2R)-2,3-dihydroxy-3-methylbutanoate + NADP(+) = (2S)-2-acetolactate + NADPH + H(+)</text>
        <dbReference type="Rhea" id="RHEA:22068"/>
        <dbReference type="ChEBI" id="CHEBI:15378"/>
        <dbReference type="ChEBI" id="CHEBI:49072"/>
        <dbReference type="ChEBI" id="CHEBI:57783"/>
        <dbReference type="ChEBI" id="CHEBI:58349"/>
        <dbReference type="ChEBI" id="CHEBI:58476"/>
        <dbReference type="EC" id="1.1.1.86"/>
    </reaction>
</comment>
<accession>A0A1G6WMQ4</accession>
<dbReference type="EC" id="1.1.1.86" evidence="9"/>
<keyword evidence="7 9" id="KW-0560">Oxidoreductase</keyword>
<dbReference type="Pfam" id="PF07991">
    <property type="entry name" value="KARI_N"/>
    <property type="match status" value="1"/>
</dbReference>
<evidence type="ECO:0000259" key="12">
    <source>
        <dbReference type="PROSITE" id="PS51851"/>
    </source>
</evidence>
<comment type="function">
    <text evidence="9">Involved in the biosynthesis of branched-chain amino acids (BCAA). Catalyzes an alkyl-migration followed by a ketol-acid reduction of (S)-2-acetolactate (S2AL) to yield (R)-2,3-dihydroxy-isovalerate. In the isomerase reaction, S2AL is rearranged via a Mg-dependent methyl migration to produce 3-hydroxy-3-methyl-2-ketobutyrate (HMKB). In the reductase reaction, this 2-ketoacid undergoes a metal-dependent reduction by NADPH to yield (R)-2,3-dihydroxy-isovalerate.</text>
</comment>
<evidence type="ECO:0000256" key="10">
    <source>
        <dbReference type="PROSITE-ProRule" id="PRU01198"/>
    </source>
</evidence>
<dbReference type="PROSITE" id="PS51850">
    <property type="entry name" value="KARI_N"/>
    <property type="match status" value="1"/>
</dbReference>
<dbReference type="PROSITE" id="PS51851">
    <property type="entry name" value="KARI_C"/>
    <property type="match status" value="1"/>
</dbReference>
<dbReference type="SUPFAM" id="SSF48179">
    <property type="entry name" value="6-phosphogluconate dehydrogenase C-terminal domain-like"/>
    <property type="match status" value="1"/>
</dbReference>
<dbReference type="GO" id="GO:0050661">
    <property type="term" value="F:NADP binding"/>
    <property type="evidence" value="ECO:0007669"/>
    <property type="project" value="InterPro"/>
</dbReference>
<keyword evidence="8 9" id="KW-0100">Branched-chain amino acid biosynthesis</keyword>
<dbReference type="Pfam" id="PF01450">
    <property type="entry name" value="KARI_C"/>
    <property type="match status" value="1"/>
</dbReference>
<comment type="cofactor">
    <cofactor evidence="9">
        <name>Mg(2+)</name>
        <dbReference type="ChEBI" id="CHEBI:18420"/>
    </cofactor>
    <text evidence="9">Binds 2 magnesium ions per subunit.</text>
</comment>
<dbReference type="InterPro" id="IPR036291">
    <property type="entry name" value="NAD(P)-bd_dom_sf"/>
</dbReference>
<feature type="binding site" evidence="9 10">
    <location>
        <position position="194"/>
    </location>
    <ligand>
        <name>Mg(2+)</name>
        <dbReference type="ChEBI" id="CHEBI:18420"/>
        <label>1</label>
    </ligand>
</feature>
<dbReference type="FunFam" id="3.40.50.720:FF:000023">
    <property type="entry name" value="Ketol-acid reductoisomerase (NADP(+))"/>
    <property type="match status" value="1"/>
</dbReference>
<dbReference type="InterPro" id="IPR008927">
    <property type="entry name" value="6-PGluconate_DH-like_C_sf"/>
</dbReference>
<keyword evidence="13" id="KW-0413">Isomerase</keyword>
<keyword evidence="14" id="KW-1185">Reference proteome</keyword>
<dbReference type="InterPro" id="IPR013116">
    <property type="entry name" value="KARI_N"/>
</dbReference>
<reference evidence="13 14" key="1">
    <citation type="submission" date="2016-10" db="EMBL/GenBank/DDBJ databases">
        <authorList>
            <person name="de Groot N.N."/>
        </authorList>
    </citation>
    <scope>NUCLEOTIDE SEQUENCE [LARGE SCALE GENOMIC DNA]</scope>
    <source>
        <strain evidence="13 14">DSM 20475</strain>
    </source>
</reference>
<feature type="domain" description="KARI N-terminal Rossmann" evidence="11">
    <location>
        <begin position="1"/>
        <end position="181"/>
    </location>
</feature>
<dbReference type="GO" id="GO:0000287">
    <property type="term" value="F:magnesium ion binding"/>
    <property type="evidence" value="ECO:0007669"/>
    <property type="project" value="UniProtKB-UniRule"/>
</dbReference>
<dbReference type="GO" id="GO:0005829">
    <property type="term" value="C:cytosol"/>
    <property type="evidence" value="ECO:0007669"/>
    <property type="project" value="TreeGrafter"/>
</dbReference>
<feature type="binding site" evidence="9 10">
    <location>
        <position position="226"/>
    </location>
    <ligand>
        <name>Mg(2+)</name>
        <dbReference type="ChEBI" id="CHEBI:18420"/>
        <label>2</label>
    </ligand>
</feature>
<keyword evidence="6 9" id="KW-0460">Magnesium</keyword>
<dbReference type="UniPathway" id="UPA00047">
    <property type="reaction ID" value="UER00056"/>
</dbReference>
<feature type="binding site" evidence="9">
    <location>
        <position position="50"/>
    </location>
    <ligand>
        <name>NADP(+)</name>
        <dbReference type="ChEBI" id="CHEBI:58349"/>
    </ligand>
</feature>
<evidence type="ECO:0000256" key="8">
    <source>
        <dbReference type="ARBA" id="ARBA00023304"/>
    </source>
</evidence>
<evidence type="ECO:0000256" key="6">
    <source>
        <dbReference type="ARBA" id="ARBA00022842"/>
    </source>
</evidence>
<evidence type="ECO:0000313" key="13">
    <source>
        <dbReference type="EMBL" id="SDD67162.1"/>
    </source>
</evidence>
<dbReference type="GO" id="GO:0004455">
    <property type="term" value="F:ketol-acid reductoisomerase activity"/>
    <property type="evidence" value="ECO:0007669"/>
    <property type="project" value="UniProtKB-UniRule"/>
</dbReference>
<evidence type="ECO:0000256" key="3">
    <source>
        <dbReference type="ARBA" id="ARBA00010318"/>
    </source>
</evidence>
<evidence type="ECO:0000256" key="1">
    <source>
        <dbReference type="ARBA" id="ARBA00004864"/>
    </source>
</evidence>
<dbReference type="UniPathway" id="UPA00049">
    <property type="reaction ID" value="UER00060"/>
</dbReference>
<dbReference type="PANTHER" id="PTHR21371">
    <property type="entry name" value="KETOL-ACID REDUCTOISOMERASE, MITOCHONDRIAL"/>
    <property type="match status" value="1"/>
</dbReference>
<dbReference type="NCBIfam" id="NF009940">
    <property type="entry name" value="PRK13403.1"/>
    <property type="match status" value="1"/>
</dbReference>
<evidence type="ECO:0000256" key="4">
    <source>
        <dbReference type="ARBA" id="ARBA00022605"/>
    </source>
</evidence>
<feature type="binding site" evidence="9 10">
    <location>
        <position position="190"/>
    </location>
    <ligand>
        <name>Mg(2+)</name>
        <dbReference type="ChEBI" id="CHEBI:18420"/>
        <label>1</label>
    </ligand>
</feature>
<name>A0A1G6WMQ4_PEPNI</name>
<feature type="binding site" evidence="9">
    <location>
        <begin position="24"/>
        <end position="27"/>
    </location>
    <ligand>
        <name>NADP(+)</name>
        <dbReference type="ChEBI" id="CHEBI:58349"/>
    </ligand>
</feature>
<feature type="binding site" evidence="9 10">
    <location>
        <position position="230"/>
    </location>
    <ligand>
        <name>Mg(2+)</name>
        <dbReference type="ChEBI" id="CHEBI:18420"/>
        <label>2</label>
    </ligand>
</feature>
<feature type="binding site" evidence="9 10">
    <location>
        <position position="251"/>
    </location>
    <ligand>
        <name>substrate</name>
    </ligand>
</feature>
<evidence type="ECO:0000256" key="7">
    <source>
        <dbReference type="ARBA" id="ARBA00023002"/>
    </source>
</evidence>
<dbReference type="GO" id="GO:0009097">
    <property type="term" value="P:isoleucine biosynthetic process"/>
    <property type="evidence" value="ECO:0007669"/>
    <property type="project" value="UniProtKB-UniRule"/>
</dbReference>
<dbReference type="PIRSF" id="PIRSF000116">
    <property type="entry name" value="IlvC_gammaproteo"/>
    <property type="match status" value="1"/>
</dbReference>
<evidence type="ECO:0000256" key="9">
    <source>
        <dbReference type="HAMAP-Rule" id="MF_00435"/>
    </source>
</evidence>
<comment type="similarity">
    <text evidence="3 9 10">Belongs to the ketol-acid reductoisomerase family.</text>
</comment>
<dbReference type="InterPro" id="IPR000506">
    <property type="entry name" value="KARI_C"/>
</dbReference>
<gene>
    <name evidence="9" type="primary">ilvC</name>
    <name evidence="13" type="ORF">SAMN04489866_10593</name>
</gene>
<dbReference type="Proteomes" id="UP000198995">
    <property type="component" value="Unassembled WGS sequence"/>
</dbReference>
<dbReference type="GO" id="GO:0016853">
    <property type="term" value="F:isomerase activity"/>
    <property type="evidence" value="ECO:0007669"/>
    <property type="project" value="UniProtKB-KW"/>
</dbReference>
<comment type="pathway">
    <text evidence="1 9">Amino-acid biosynthesis; L-valine biosynthesis; L-valine from pyruvate: step 2/4.</text>
</comment>
<dbReference type="SUPFAM" id="SSF51735">
    <property type="entry name" value="NAD(P)-binding Rossmann-fold domains"/>
    <property type="match status" value="1"/>
</dbReference>
<dbReference type="PANTHER" id="PTHR21371:SF1">
    <property type="entry name" value="KETOL-ACID REDUCTOISOMERASE, MITOCHONDRIAL"/>
    <property type="match status" value="1"/>
</dbReference>
<feature type="binding site" evidence="9">
    <location>
        <position position="133"/>
    </location>
    <ligand>
        <name>NADP(+)</name>
        <dbReference type="ChEBI" id="CHEBI:58349"/>
    </ligand>
</feature>
<dbReference type="Gene3D" id="6.10.240.10">
    <property type="match status" value="1"/>
</dbReference>
<dbReference type="AlphaFoldDB" id="A0A1G6WMQ4"/>
<feature type="domain" description="KARI C-terminal knotted" evidence="12">
    <location>
        <begin position="182"/>
        <end position="328"/>
    </location>
</feature>
<feature type="binding site" evidence="9 10">
    <location>
        <position position="190"/>
    </location>
    <ligand>
        <name>Mg(2+)</name>
        <dbReference type="ChEBI" id="CHEBI:18420"/>
        <label>2</label>
    </ligand>
</feature>
<comment type="catalytic activity">
    <reaction evidence="9">
        <text>(2R,3R)-2,3-dihydroxy-3-methylpentanoate + NADP(+) = (S)-2-ethyl-2-hydroxy-3-oxobutanoate + NADPH + H(+)</text>
        <dbReference type="Rhea" id="RHEA:13493"/>
        <dbReference type="ChEBI" id="CHEBI:15378"/>
        <dbReference type="ChEBI" id="CHEBI:49256"/>
        <dbReference type="ChEBI" id="CHEBI:49258"/>
        <dbReference type="ChEBI" id="CHEBI:57783"/>
        <dbReference type="ChEBI" id="CHEBI:58349"/>
        <dbReference type="EC" id="1.1.1.86"/>
    </reaction>
</comment>
<dbReference type="NCBIfam" id="NF004017">
    <property type="entry name" value="PRK05479.1"/>
    <property type="match status" value="1"/>
</dbReference>
<comment type="pathway">
    <text evidence="2 9">Amino-acid biosynthesis; L-isoleucine biosynthesis; L-isoleucine from 2-oxobutanoate: step 2/4.</text>
</comment>
<proteinExistence type="inferred from homology"/>
<evidence type="ECO:0000256" key="2">
    <source>
        <dbReference type="ARBA" id="ARBA00004885"/>
    </source>
</evidence>
<dbReference type="STRING" id="2741.SAMN04489866_10593"/>
<dbReference type="InterPro" id="IPR014359">
    <property type="entry name" value="KARI_prok"/>
</dbReference>
<dbReference type="EMBL" id="FNAF01000005">
    <property type="protein sequence ID" value="SDD67162.1"/>
    <property type="molecule type" value="Genomic_DNA"/>
</dbReference>
<feature type="binding site" evidence="9">
    <location>
        <position position="52"/>
    </location>
    <ligand>
        <name>NADP(+)</name>
        <dbReference type="ChEBI" id="CHEBI:58349"/>
    </ligand>
</feature>
<dbReference type="GO" id="GO:0009099">
    <property type="term" value="P:L-valine biosynthetic process"/>
    <property type="evidence" value="ECO:0007669"/>
    <property type="project" value="UniProtKB-UniRule"/>
</dbReference>
<comment type="caution">
    <text evidence="9">Lacks conserved residue(s) required for the propagation of feature annotation.</text>
</comment>
<evidence type="ECO:0000256" key="5">
    <source>
        <dbReference type="ARBA" id="ARBA00022723"/>
    </source>
</evidence>
<dbReference type="HAMAP" id="MF_00435">
    <property type="entry name" value="IlvC"/>
    <property type="match status" value="1"/>
</dbReference>
<dbReference type="InterPro" id="IPR013023">
    <property type="entry name" value="KARI"/>
</dbReference>